<feature type="non-terminal residue" evidence="1">
    <location>
        <position position="63"/>
    </location>
</feature>
<sequence length="63" mass="7021">MNTKYIQKDGVDASMLVNFCNVQLLAKQLEWAIDILEIALLDTMLVFGFGNSSSHRAFAEDAL</sequence>
<organism evidence="1 2">
    <name type="scientific">Dentiscutata heterogama</name>
    <dbReference type="NCBI Taxonomy" id="1316150"/>
    <lineage>
        <taxon>Eukaryota</taxon>
        <taxon>Fungi</taxon>
        <taxon>Fungi incertae sedis</taxon>
        <taxon>Mucoromycota</taxon>
        <taxon>Glomeromycotina</taxon>
        <taxon>Glomeromycetes</taxon>
        <taxon>Diversisporales</taxon>
        <taxon>Gigasporaceae</taxon>
        <taxon>Dentiscutata</taxon>
    </lineage>
</organism>
<evidence type="ECO:0000313" key="1">
    <source>
        <dbReference type="EMBL" id="CAG8731776.1"/>
    </source>
</evidence>
<gene>
    <name evidence="1" type="ORF">DHETER_LOCUS13483</name>
</gene>
<evidence type="ECO:0000313" key="2">
    <source>
        <dbReference type="Proteomes" id="UP000789702"/>
    </source>
</evidence>
<comment type="caution">
    <text evidence="1">The sequence shown here is derived from an EMBL/GenBank/DDBJ whole genome shotgun (WGS) entry which is preliminary data.</text>
</comment>
<protein>
    <submittedName>
        <fullName evidence="1">13084_t:CDS:1</fullName>
    </submittedName>
</protein>
<dbReference type="Proteomes" id="UP000789702">
    <property type="component" value="Unassembled WGS sequence"/>
</dbReference>
<reference evidence="1" key="1">
    <citation type="submission" date="2021-06" db="EMBL/GenBank/DDBJ databases">
        <authorList>
            <person name="Kallberg Y."/>
            <person name="Tangrot J."/>
            <person name="Rosling A."/>
        </authorList>
    </citation>
    <scope>NUCLEOTIDE SEQUENCE</scope>
    <source>
        <strain evidence="1">IL203A</strain>
    </source>
</reference>
<proteinExistence type="predicted"/>
<name>A0ACA9Q1L0_9GLOM</name>
<keyword evidence="2" id="KW-1185">Reference proteome</keyword>
<dbReference type="EMBL" id="CAJVPU010037122">
    <property type="protein sequence ID" value="CAG8731776.1"/>
    <property type="molecule type" value="Genomic_DNA"/>
</dbReference>
<accession>A0ACA9Q1L0</accession>